<feature type="transmembrane region" description="Helical" evidence="5">
    <location>
        <begin position="430"/>
        <end position="450"/>
    </location>
</feature>
<keyword evidence="4 5" id="KW-0472">Membrane</keyword>
<evidence type="ECO:0000256" key="3">
    <source>
        <dbReference type="ARBA" id="ARBA00022989"/>
    </source>
</evidence>
<evidence type="ECO:0000313" key="8">
    <source>
        <dbReference type="EMBL" id="KAF9980128.1"/>
    </source>
</evidence>
<dbReference type="InterPro" id="IPR049456">
    <property type="entry name" value="Anoctamin_N_fung"/>
</dbReference>
<evidence type="ECO:0000313" key="9">
    <source>
        <dbReference type="Proteomes" id="UP000749646"/>
    </source>
</evidence>
<dbReference type="Pfam" id="PF20877">
    <property type="entry name" value="Anoctamin_N"/>
    <property type="match status" value="1"/>
</dbReference>
<proteinExistence type="predicted"/>
<reference evidence="8" key="1">
    <citation type="journal article" date="2020" name="Fungal Divers.">
        <title>Resolving the Mortierellaceae phylogeny through synthesis of multi-gene phylogenetics and phylogenomics.</title>
        <authorList>
            <person name="Vandepol N."/>
            <person name="Liber J."/>
            <person name="Desiro A."/>
            <person name="Na H."/>
            <person name="Kennedy M."/>
            <person name="Barry K."/>
            <person name="Grigoriev I.V."/>
            <person name="Miller A.N."/>
            <person name="O'Donnell K."/>
            <person name="Stajich J.E."/>
            <person name="Bonito G."/>
        </authorList>
    </citation>
    <scope>NUCLEOTIDE SEQUENCE</scope>
    <source>
        <strain evidence="8">MES-2147</strain>
    </source>
</reference>
<evidence type="ECO:0000256" key="1">
    <source>
        <dbReference type="ARBA" id="ARBA00004141"/>
    </source>
</evidence>
<evidence type="ECO:0000259" key="7">
    <source>
        <dbReference type="Pfam" id="PF20877"/>
    </source>
</evidence>
<keyword evidence="3 5" id="KW-1133">Transmembrane helix</keyword>
<feature type="transmembrane region" description="Helical" evidence="5">
    <location>
        <begin position="321"/>
        <end position="338"/>
    </location>
</feature>
<comment type="subcellular location">
    <subcellularLocation>
        <location evidence="1">Membrane</location>
        <topology evidence="1">Multi-pass membrane protein</topology>
    </subcellularLocation>
</comment>
<accession>A0A9P6JLW2</accession>
<sequence>MRNAHNYGQTNDIPQVDPHALRYRNAFRINHGRRQPLQKQPSYRVIENTPHSELLFYDIYLSTLHEGINGQNQDDHSSHFYSHAMNLKRRKSRKVQQMTRSKSRDLYADIVIVFNFRHSSTLKDPLAKAELERQTLSAYEDILGKLRNVGLQYETRPGGLETILIFVLCPWNVLKREVVRNSIQDWLKGVKIADTTEAEQLLKPAKHRDNSLDDLTDSDRIRLIYELITELPSEGGAGIFPDEDSFVQSVLPLHDWEFNKAWLKSWSTRWIVSQKELSRIRDHFGEKVVYYFEFLEFYFLWLIFPTVLGILVHFFGSSFSIFYSISVILWAVVFIEAWKRREKELALLWGVRNVRKSETRRQTFQGDRMVVDPVTDEQVPFFSPWKRLARKMVGLPVILGGAFALSILVTLMFVVEVFLEMYYGGHMKEVLVYLPTVLFTLAMPYVEGFFNGIAEMLTDFENHETNASHDYHLVQKIFIFKVLNSYLAILLTAYVYIPFGPHVIAILQTYGLPFATVAIEPKMLQDRLQAFMISNQVISFFSETIYPWIVRKARKGAVKIQKEVTEALRQGEHEEEKEDDGFAAQDPVEVKQFIKNVQSQVDLPVYDVNEDFAEMVEQFGYVTLFSVVWPLTSLCAFINNWIELRSDAAKICFHTRRPLPSRTESIGPWINNLEHLTWFASLTNASILYLFRGAVTHHHHHHKVDGTTHDFLTSDVGSRLSLSVLLVCLFASEHVYLGLRWAVKMVLDGIPTPAELSMRRKDYGIKRSWLSRLNDAIGGTFDAVVGLGSDGAATTTALGGESTSKVSMDGCIDGVYGLADVNRPLETDLGAQAIRSMFKTG</sequence>
<feature type="domain" description="Anoctamin transmembrane" evidence="6">
    <location>
        <begin position="280"/>
        <end position="760"/>
    </location>
</feature>
<comment type="caution">
    <text evidence="8">The sequence shown here is derived from an EMBL/GenBank/DDBJ whole genome shotgun (WGS) entry which is preliminary data.</text>
</comment>
<name>A0A9P6JLW2_9FUNG</name>
<organism evidence="8 9">
    <name type="scientific">Modicella reniformis</name>
    <dbReference type="NCBI Taxonomy" id="1440133"/>
    <lineage>
        <taxon>Eukaryota</taxon>
        <taxon>Fungi</taxon>
        <taxon>Fungi incertae sedis</taxon>
        <taxon>Mucoromycota</taxon>
        <taxon>Mortierellomycotina</taxon>
        <taxon>Mortierellomycetes</taxon>
        <taxon>Mortierellales</taxon>
        <taxon>Mortierellaceae</taxon>
        <taxon>Modicella</taxon>
    </lineage>
</organism>
<protein>
    <submittedName>
        <fullName evidence="8">Uncharacterized protein</fullName>
    </submittedName>
</protein>
<evidence type="ECO:0000259" key="6">
    <source>
        <dbReference type="Pfam" id="PF04547"/>
    </source>
</evidence>
<dbReference type="OrthoDB" id="296386at2759"/>
<gene>
    <name evidence="8" type="ORF">BGZ65_005518</name>
</gene>
<evidence type="ECO:0000256" key="4">
    <source>
        <dbReference type="ARBA" id="ARBA00023136"/>
    </source>
</evidence>
<evidence type="ECO:0000256" key="5">
    <source>
        <dbReference type="SAM" id="Phobius"/>
    </source>
</evidence>
<dbReference type="AlphaFoldDB" id="A0A9P6JLW2"/>
<dbReference type="GO" id="GO:0016020">
    <property type="term" value="C:membrane"/>
    <property type="evidence" value="ECO:0007669"/>
    <property type="project" value="UniProtKB-SubCell"/>
</dbReference>
<dbReference type="InterPro" id="IPR007632">
    <property type="entry name" value="Anoctamin"/>
</dbReference>
<dbReference type="GO" id="GO:0032541">
    <property type="term" value="C:cortical endoplasmic reticulum"/>
    <property type="evidence" value="ECO:0007669"/>
    <property type="project" value="TreeGrafter"/>
</dbReference>
<dbReference type="PANTHER" id="PTHR12308:SF73">
    <property type="entry name" value="ANOCTAMIN"/>
    <property type="match status" value="1"/>
</dbReference>
<evidence type="ECO:0000256" key="2">
    <source>
        <dbReference type="ARBA" id="ARBA00022692"/>
    </source>
</evidence>
<dbReference type="InterPro" id="IPR049452">
    <property type="entry name" value="Anoctamin_TM"/>
</dbReference>
<dbReference type="EMBL" id="JAAAHW010003901">
    <property type="protein sequence ID" value="KAF9980128.1"/>
    <property type="molecule type" value="Genomic_DNA"/>
</dbReference>
<dbReference type="PANTHER" id="PTHR12308">
    <property type="entry name" value="ANOCTAMIN"/>
    <property type="match status" value="1"/>
</dbReference>
<dbReference type="Pfam" id="PF04547">
    <property type="entry name" value="Anoctamin"/>
    <property type="match status" value="1"/>
</dbReference>
<keyword evidence="2 5" id="KW-0812">Transmembrane</keyword>
<feature type="transmembrane region" description="Helical" evidence="5">
    <location>
        <begin position="393"/>
        <end position="418"/>
    </location>
</feature>
<dbReference type="GO" id="GO:0005254">
    <property type="term" value="F:chloride channel activity"/>
    <property type="evidence" value="ECO:0007669"/>
    <property type="project" value="TreeGrafter"/>
</dbReference>
<feature type="transmembrane region" description="Helical" evidence="5">
    <location>
        <begin position="288"/>
        <end position="315"/>
    </location>
</feature>
<feature type="transmembrane region" description="Helical" evidence="5">
    <location>
        <begin position="478"/>
        <end position="497"/>
    </location>
</feature>
<feature type="domain" description="Anoctamin alpha-beta plait" evidence="7">
    <location>
        <begin position="108"/>
        <end position="246"/>
    </location>
</feature>
<dbReference type="Proteomes" id="UP000749646">
    <property type="component" value="Unassembled WGS sequence"/>
</dbReference>
<keyword evidence="9" id="KW-1185">Reference proteome</keyword>